<dbReference type="GO" id="GO:0008270">
    <property type="term" value="F:zinc ion binding"/>
    <property type="evidence" value="ECO:0007669"/>
    <property type="project" value="UniProtKB-KW"/>
</dbReference>
<feature type="compositionally biased region" description="Basic and acidic residues" evidence="2">
    <location>
        <begin position="18"/>
        <end position="27"/>
    </location>
</feature>
<feature type="compositionally biased region" description="Basic and acidic residues" evidence="2">
    <location>
        <begin position="92"/>
        <end position="102"/>
    </location>
</feature>
<organism evidence="4 5">
    <name type="scientific">Piedraia hortae CBS 480.64</name>
    <dbReference type="NCBI Taxonomy" id="1314780"/>
    <lineage>
        <taxon>Eukaryota</taxon>
        <taxon>Fungi</taxon>
        <taxon>Dikarya</taxon>
        <taxon>Ascomycota</taxon>
        <taxon>Pezizomycotina</taxon>
        <taxon>Dothideomycetes</taxon>
        <taxon>Dothideomycetidae</taxon>
        <taxon>Capnodiales</taxon>
        <taxon>Piedraiaceae</taxon>
        <taxon>Piedraia</taxon>
    </lineage>
</organism>
<feature type="region of interest" description="Disordered" evidence="2">
    <location>
        <begin position="12"/>
        <end position="49"/>
    </location>
</feature>
<dbReference type="Proteomes" id="UP000799421">
    <property type="component" value="Unassembled WGS sequence"/>
</dbReference>
<dbReference type="AlphaFoldDB" id="A0A6A7BYE0"/>
<feature type="compositionally biased region" description="Acidic residues" evidence="2">
    <location>
        <begin position="82"/>
        <end position="91"/>
    </location>
</feature>
<feature type="domain" description="CCHC-type" evidence="3">
    <location>
        <begin position="169"/>
        <end position="184"/>
    </location>
</feature>
<dbReference type="OrthoDB" id="427960at2759"/>
<name>A0A6A7BYE0_9PEZI</name>
<dbReference type="SUPFAM" id="SSF57756">
    <property type="entry name" value="Retrovirus zinc finger-like domains"/>
    <property type="match status" value="1"/>
</dbReference>
<feature type="compositionally biased region" description="Acidic residues" evidence="2">
    <location>
        <begin position="123"/>
        <end position="137"/>
    </location>
</feature>
<dbReference type="InterPro" id="IPR001878">
    <property type="entry name" value="Znf_CCHC"/>
</dbReference>
<dbReference type="Pfam" id="PF10175">
    <property type="entry name" value="MPP6"/>
    <property type="match status" value="1"/>
</dbReference>
<evidence type="ECO:0000313" key="4">
    <source>
        <dbReference type="EMBL" id="KAF2859715.1"/>
    </source>
</evidence>
<protein>
    <recommendedName>
        <fullName evidence="3">CCHC-type domain-containing protein</fullName>
    </recommendedName>
</protein>
<dbReference type="SMART" id="SM00343">
    <property type="entry name" value="ZnF_C2HC"/>
    <property type="match status" value="1"/>
</dbReference>
<sequence length="194" mass="21224">MSSRLLGMKFMQRAAASSEKDAAEPAAKRQRLSAPAADAPVKNVHWGNGSETKWRLNVRDLPVRNCEPPLRVVPAGFTVLDGEVEDAEDEDGPGRSKMEGRKSYGKFNKSVERQQNADATSLESEESFDEDEGEIDPSSDKNKAPFTVDLDKLTSISANGKPSLANVVCHKCGGRGHLQRNCPDKDSKKRKPKS</sequence>
<keyword evidence="1" id="KW-0863">Zinc-finger</keyword>
<feature type="region of interest" description="Disordered" evidence="2">
    <location>
        <begin position="173"/>
        <end position="194"/>
    </location>
</feature>
<reference evidence="4" key="1">
    <citation type="journal article" date="2020" name="Stud. Mycol.">
        <title>101 Dothideomycetes genomes: a test case for predicting lifestyles and emergence of pathogens.</title>
        <authorList>
            <person name="Haridas S."/>
            <person name="Albert R."/>
            <person name="Binder M."/>
            <person name="Bloem J."/>
            <person name="Labutti K."/>
            <person name="Salamov A."/>
            <person name="Andreopoulos B."/>
            <person name="Baker S."/>
            <person name="Barry K."/>
            <person name="Bills G."/>
            <person name="Bluhm B."/>
            <person name="Cannon C."/>
            <person name="Castanera R."/>
            <person name="Culley D."/>
            <person name="Daum C."/>
            <person name="Ezra D."/>
            <person name="Gonzalez J."/>
            <person name="Henrissat B."/>
            <person name="Kuo A."/>
            <person name="Liang C."/>
            <person name="Lipzen A."/>
            <person name="Lutzoni F."/>
            <person name="Magnuson J."/>
            <person name="Mondo S."/>
            <person name="Nolan M."/>
            <person name="Ohm R."/>
            <person name="Pangilinan J."/>
            <person name="Park H.-J."/>
            <person name="Ramirez L."/>
            <person name="Alfaro M."/>
            <person name="Sun H."/>
            <person name="Tritt A."/>
            <person name="Yoshinaga Y."/>
            <person name="Zwiers L.-H."/>
            <person name="Turgeon B."/>
            <person name="Goodwin S."/>
            <person name="Spatafora J."/>
            <person name="Crous P."/>
            <person name="Grigoriev I."/>
        </authorList>
    </citation>
    <scope>NUCLEOTIDE SEQUENCE</scope>
    <source>
        <strain evidence="4">CBS 480.64</strain>
    </source>
</reference>
<dbReference type="InterPro" id="IPR036875">
    <property type="entry name" value="Znf_CCHC_sf"/>
</dbReference>
<dbReference type="EMBL" id="MU005989">
    <property type="protein sequence ID" value="KAF2859715.1"/>
    <property type="molecule type" value="Genomic_DNA"/>
</dbReference>
<feature type="region of interest" description="Disordered" evidence="2">
    <location>
        <begin position="78"/>
        <end position="146"/>
    </location>
</feature>
<dbReference type="Pfam" id="PF00098">
    <property type="entry name" value="zf-CCHC"/>
    <property type="match status" value="1"/>
</dbReference>
<dbReference type="GO" id="GO:0003676">
    <property type="term" value="F:nucleic acid binding"/>
    <property type="evidence" value="ECO:0007669"/>
    <property type="project" value="InterPro"/>
</dbReference>
<keyword evidence="1" id="KW-0479">Metal-binding</keyword>
<keyword evidence="5" id="KW-1185">Reference proteome</keyword>
<accession>A0A6A7BYE0</accession>
<dbReference type="PROSITE" id="PS50158">
    <property type="entry name" value="ZF_CCHC"/>
    <property type="match status" value="1"/>
</dbReference>
<evidence type="ECO:0000256" key="2">
    <source>
        <dbReference type="SAM" id="MobiDB-lite"/>
    </source>
</evidence>
<keyword evidence="1" id="KW-0862">Zinc</keyword>
<dbReference type="Gene3D" id="4.10.60.10">
    <property type="entry name" value="Zinc finger, CCHC-type"/>
    <property type="match status" value="1"/>
</dbReference>
<evidence type="ECO:0000313" key="5">
    <source>
        <dbReference type="Proteomes" id="UP000799421"/>
    </source>
</evidence>
<proteinExistence type="predicted"/>
<evidence type="ECO:0000256" key="1">
    <source>
        <dbReference type="PROSITE-ProRule" id="PRU00047"/>
    </source>
</evidence>
<gene>
    <name evidence="4" type="ORF">K470DRAFT_264998</name>
</gene>
<evidence type="ECO:0000259" key="3">
    <source>
        <dbReference type="PROSITE" id="PS50158"/>
    </source>
</evidence>